<dbReference type="AlphaFoldDB" id="Q6K264"/>
<gene>
    <name evidence="2" type="primary">B1012G04.9</name>
</gene>
<feature type="region of interest" description="Disordered" evidence="1">
    <location>
        <begin position="88"/>
        <end position="107"/>
    </location>
</feature>
<dbReference type="EMBL" id="AP006155">
    <property type="protein sequence ID" value="BAD23709.1"/>
    <property type="molecule type" value="Genomic_DNA"/>
</dbReference>
<sequence>MKSYRFWTIGSMPRFVYRLLSSNSGGLPFFFGPATPQLRWVRVWGWGEGRMGLGEGEDWVSSGLRGMAVGGGGPAVSGGLWRAAKWRGRRRSRGDGGGRWAGVGGGGKASVRLGGGGRWWWIRRRGAAGDGEDGGVGAPHRRRREEKERGKGEGGGGLAGAVDSFRPGGSAVGGWRRGITGEDGRRVVAATQSRGGGVRVKGLHESQSISNGPKVQNNEFVGLQRKVRIKLATVKPEPRYGLLKPLMTVPQGQN</sequence>
<evidence type="ECO:0000313" key="3">
    <source>
        <dbReference type="Proteomes" id="UP000000763"/>
    </source>
</evidence>
<name>Q6K264_ORYSJ</name>
<organism evidence="2 3">
    <name type="scientific">Oryza sativa subsp. japonica</name>
    <name type="common">Rice</name>
    <dbReference type="NCBI Taxonomy" id="39947"/>
    <lineage>
        <taxon>Eukaryota</taxon>
        <taxon>Viridiplantae</taxon>
        <taxon>Streptophyta</taxon>
        <taxon>Embryophyta</taxon>
        <taxon>Tracheophyta</taxon>
        <taxon>Spermatophyta</taxon>
        <taxon>Magnoliopsida</taxon>
        <taxon>Liliopsida</taxon>
        <taxon>Poales</taxon>
        <taxon>Poaceae</taxon>
        <taxon>BOP clade</taxon>
        <taxon>Oryzoideae</taxon>
        <taxon>Oryzeae</taxon>
        <taxon>Oryzinae</taxon>
        <taxon>Oryza</taxon>
        <taxon>Oryza sativa</taxon>
    </lineage>
</organism>
<evidence type="ECO:0000313" key="2">
    <source>
        <dbReference type="EMBL" id="BAD23709.1"/>
    </source>
</evidence>
<proteinExistence type="predicted"/>
<reference evidence="3" key="2">
    <citation type="journal article" date="2008" name="Nucleic Acids Res.">
        <title>The rice annotation project database (RAP-DB): 2008 update.</title>
        <authorList>
            <consortium name="The rice annotation project (RAP)"/>
        </authorList>
    </citation>
    <scope>GENOME REANNOTATION</scope>
    <source>
        <strain evidence="3">cv. Nipponbare</strain>
    </source>
</reference>
<protein>
    <submittedName>
        <fullName evidence="2">Uncharacterized protein</fullName>
    </submittedName>
</protein>
<reference evidence="3" key="1">
    <citation type="journal article" date="2005" name="Nature">
        <title>The map-based sequence of the rice genome.</title>
        <authorList>
            <consortium name="International rice genome sequencing project (IRGSP)"/>
            <person name="Matsumoto T."/>
            <person name="Wu J."/>
            <person name="Kanamori H."/>
            <person name="Katayose Y."/>
            <person name="Fujisawa M."/>
            <person name="Namiki N."/>
            <person name="Mizuno H."/>
            <person name="Yamamoto K."/>
            <person name="Antonio B.A."/>
            <person name="Baba T."/>
            <person name="Sakata K."/>
            <person name="Nagamura Y."/>
            <person name="Aoki H."/>
            <person name="Arikawa K."/>
            <person name="Arita K."/>
            <person name="Bito T."/>
            <person name="Chiden Y."/>
            <person name="Fujitsuka N."/>
            <person name="Fukunaka R."/>
            <person name="Hamada M."/>
            <person name="Harada C."/>
            <person name="Hayashi A."/>
            <person name="Hijishita S."/>
            <person name="Honda M."/>
            <person name="Hosokawa S."/>
            <person name="Ichikawa Y."/>
            <person name="Idonuma A."/>
            <person name="Iijima M."/>
            <person name="Ikeda M."/>
            <person name="Ikeno M."/>
            <person name="Ito K."/>
            <person name="Ito S."/>
            <person name="Ito T."/>
            <person name="Ito Y."/>
            <person name="Ito Y."/>
            <person name="Iwabuchi A."/>
            <person name="Kamiya K."/>
            <person name="Karasawa W."/>
            <person name="Kurita K."/>
            <person name="Katagiri S."/>
            <person name="Kikuta A."/>
            <person name="Kobayashi H."/>
            <person name="Kobayashi N."/>
            <person name="Machita K."/>
            <person name="Maehara T."/>
            <person name="Masukawa M."/>
            <person name="Mizubayashi T."/>
            <person name="Mukai Y."/>
            <person name="Nagasaki H."/>
            <person name="Nagata Y."/>
            <person name="Naito S."/>
            <person name="Nakashima M."/>
            <person name="Nakama Y."/>
            <person name="Nakamichi Y."/>
            <person name="Nakamura M."/>
            <person name="Meguro A."/>
            <person name="Negishi M."/>
            <person name="Ohta I."/>
            <person name="Ohta T."/>
            <person name="Okamoto M."/>
            <person name="Ono N."/>
            <person name="Saji S."/>
            <person name="Sakaguchi M."/>
            <person name="Sakai K."/>
            <person name="Shibata M."/>
            <person name="Shimokawa T."/>
            <person name="Song J."/>
            <person name="Takazaki Y."/>
            <person name="Terasawa K."/>
            <person name="Tsugane M."/>
            <person name="Tsuji K."/>
            <person name="Ueda S."/>
            <person name="Waki K."/>
            <person name="Yamagata H."/>
            <person name="Yamamoto M."/>
            <person name="Yamamoto S."/>
            <person name="Yamane H."/>
            <person name="Yoshiki S."/>
            <person name="Yoshihara R."/>
            <person name="Yukawa K."/>
            <person name="Zhong H."/>
            <person name="Yano M."/>
            <person name="Yuan Q."/>
            <person name="Ouyang S."/>
            <person name="Liu J."/>
            <person name="Jones K.M."/>
            <person name="Gansberger K."/>
            <person name="Moffat K."/>
            <person name="Hill J."/>
            <person name="Bera J."/>
            <person name="Fadrosh D."/>
            <person name="Jin S."/>
            <person name="Johri S."/>
            <person name="Kim M."/>
            <person name="Overton L."/>
            <person name="Reardon M."/>
            <person name="Tsitrin T."/>
            <person name="Vuong H."/>
            <person name="Weaver B."/>
            <person name="Ciecko A."/>
            <person name="Tallon L."/>
            <person name="Jackson J."/>
            <person name="Pai G."/>
            <person name="Aken S.V."/>
            <person name="Utterback T."/>
            <person name="Reidmuller S."/>
            <person name="Feldblyum T."/>
            <person name="Hsiao J."/>
            <person name="Zismann V."/>
            <person name="Iobst S."/>
            <person name="de Vazeille A.R."/>
            <person name="Buell C.R."/>
            <person name="Ying K."/>
            <person name="Li Y."/>
            <person name="Lu T."/>
            <person name="Huang Y."/>
            <person name="Zhao Q."/>
            <person name="Feng Q."/>
            <person name="Zhang L."/>
            <person name="Zhu J."/>
            <person name="Weng Q."/>
            <person name="Mu J."/>
            <person name="Lu Y."/>
            <person name="Fan D."/>
            <person name="Liu Y."/>
            <person name="Guan J."/>
            <person name="Zhang Y."/>
            <person name="Yu S."/>
            <person name="Liu X."/>
            <person name="Zhang Y."/>
            <person name="Hong G."/>
            <person name="Han B."/>
            <person name="Choisne N."/>
            <person name="Demange N."/>
            <person name="Orjeda G."/>
            <person name="Samain S."/>
            <person name="Cattolico L."/>
            <person name="Pelletier E."/>
            <person name="Couloux A."/>
            <person name="Segurens B."/>
            <person name="Wincker P."/>
            <person name="D'Hont A."/>
            <person name="Scarpelli C."/>
            <person name="Weissenbach J."/>
            <person name="Salanoubat M."/>
            <person name="Quetier F."/>
            <person name="Yu Y."/>
            <person name="Kim H.R."/>
            <person name="Rambo T."/>
            <person name="Currie J."/>
            <person name="Collura K."/>
            <person name="Luo M."/>
            <person name="Yang T."/>
            <person name="Ammiraju J.S.S."/>
            <person name="Engler F."/>
            <person name="Soderlund C."/>
            <person name="Wing R.A."/>
            <person name="Palmer L.E."/>
            <person name="de la Bastide M."/>
            <person name="Spiegel L."/>
            <person name="Nascimento L."/>
            <person name="Zutavern T."/>
            <person name="O'Shaughnessy A."/>
            <person name="Dike S."/>
            <person name="Dedhia N."/>
            <person name="Preston R."/>
            <person name="Balija V."/>
            <person name="McCombie W.R."/>
            <person name="Chow T."/>
            <person name="Chen H."/>
            <person name="Chung M."/>
            <person name="Chen C."/>
            <person name="Shaw J."/>
            <person name="Wu H."/>
            <person name="Hsiao K."/>
            <person name="Chao Y."/>
            <person name="Chu M."/>
            <person name="Cheng C."/>
            <person name="Hour A."/>
            <person name="Lee P."/>
            <person name="Lin S."/>
            <person name="Lin Y."/>
            <person name="Liou J."/>
            <person name="Liu S."/>
            <person name="Hsing Y."/>
            <person name="Raghuvanshi S."/>
            <person name="Mohanty A."/>
            <person name="Bharti A.K."/>
            <person name="Gaur A."/>
            <person name="Gupta V."/>
            <person name="Kumar D."/>
            <person name="Ravi V."/>
            <person name="Vij S."/>
            <person name="Kapur A."/>
            <person name="Khurana P."/>
            <person name="Khurana P."/>
            <person name="Khurana J.P."/>
            <person name="Tyagi A.K."/>
            <person name="Gaikwad K."/>
            <person name="Singh A."/>
            <person name="Dalal V."/>
            <person name="Srivastava S."/>
            <person name="Dixit A."/>
            <person name="Pal A.K."/>
            <person name="Ghazi I.A."/>
            <person name="Yadav M."/>
            <person name="Pandit A."/>
            <person name="Bhargava A."/>
            <person name="Sureshbabu K."/>
            <person name="Batra K."/>
            <person name="Sharma T.R."/>
            <person name="Mohapatra T."/>
            <person name="Singh N.K."/>
            <person name="Messing J."/>
            <person name="Nelson A.B."/>
            <person name="Fuks G."/>
            <person name="Kavchok S."/>
            <person name="Keizer G."/>
            <person name="Linton E."/>
            <person name="Llaca V."/>
            <person name="Song R."/>
            <person name="Tanyolac B."/>
            <person name="Young S."/>
            <person name="Ho-Il K."/>
            <person name="Hahn J.H."/>
            <person name="Sangsakoo G."/>
            <person name="Vanavichit A."/>
            <person name="de Mattos Luiz.A.T."/>
            <person name="Zimmer P.D."/>
            <person name="Malone G."/>
            <person name="Dellagostin O."/>
            <person name="de Oliveira A.C."/>
            <person name="Bevan M."/>
            <person name="Bancroft I."/>
            <person name="Minx P."/>
            <person name="Cordum H."/>
            <person name="Wilson R."/>
            <person name="Cheng Z."/>
            <person name="Jin W."/>
            <person name="Jiang J."/>
            <person name="Leong S.A."/>
            <person name="Iwama H."/>
            <person name="Gojobori T."/>
            <person name="Itoh T."/>
            <person name="Niimura Y."/>
            <person name="Fujii Y."/>
            <person name="Habara T."/>
            <person name="Sakai H."/>
            <person name="Sato Y."/>
            <person name="Wilson G."/>
            <person name="Kumar K."/>
            <person name="McCouch S."/>
            <person name="Juretic N."/>
            <person name="Hoen D."/>
            <person name="Wright S."/>
            <person name="Bruskiewich R."/>
            <person name="Bureau T."/>
            <person name="Miyao A."/>
            <person name="Hirochika H."/>
            <person name="Nishikawa T."/>
            <person name="Kadowaki K."/>
            <person name="Sugiura M."/>
            <person name="Burr B."/>
            <person name="Sasaki T."/>
        </authorList>
    </citation>
    <scope>NUCLEOTIDE SEQUENCE [LARGE SCALE GENOMIC DNA]</scope>
    <source>
        <strain evidence="3">cv. Nipponbare</strain>
    </source>
</reference>
<evidence type="ECO:0000256" key="1">
    <source>
        <dbReference type="SAM" id="MobiDB-lite"/>
    </source>
</evidence>
<accession>Q6K264</accession>
<dbReference type="Proteomes" id="UP000000763">
    <property type="component" value="Chromosome 9"/>
</dbReference>
<feature type="compositionally biased region" description="Gly residues" evidence="1">
    <location>
        <begin position="95"/>
        <end position="107"/>
    </location>
</feature>
<feature type="region of interest" description="Disordered" evidence="1">
    <location>
        <begin position="129"/>
        <end position="178"/>
    </location>
</feature>